<sequence length="712" mass="75439">MTKLKALRAGTSMLVVGAFLGLSGCEVTLVENRTSADIREARVASQTRGDSRSAEALLRQAIYDARDPKLRMVAEYELGRILVSKPTNSSRVQEGLGLLGSASATYAPAQAKLGQMYAEGDGVRKDELRATQYLRAAAQGGHAGAQLDLATLIRKNPALGSPIEASRLASAAISKLQADSRKGDANASRQLGQLYRDGLVVPANRAESERYYSMAVRQGQTKAVTELAEMWMNGSPADRQKALRLLEMGADRDVGRAVILLGDLYRNGTITQADRDRALAYYLRGATSYDDSTVSRVASTLRMGGVSAERRSQATQYLQSAAASGSAKAAMELGKISENGGNLGAAAKYYRTAANAGLPEAKMRLGRLLFEGKGVGRDYAGAVKLLDAASRAGYNEADAYLGRAYAEGNGVAQDWTKARTYLEKGIKGGSTSAAVFLAQAYWDGLGGPANPTEAVRLFKFAADRGSVTAMNALAEAYRTGRGVAPNQDLALQWTERAAKGGSSSALVDTGWAYATGNGVPRDMVEANRYFQSAVDRDPSKAGQIARALRDGSKGVVDTALADYYADIARLSGDPQELRNQARGLESSDPAQAEAAYREAARNGDTVAMIWLAERAFASGDGAGGRRLLDQAASGGNGEAAQKLGAIYAFGDGVGIDLGRALSYYKRGAELGNGESMYWVSMFYRQGLGVPVDTRLADEWLAKARAAGYSVGL</sequence>
<accession>A0ABT2Z4R7</accession>
<comment type="caution">
    <text evidence="1">The sequence shown here is derived from an EMBL/GenBank/DDBJ whole genome shotgun (WGS) entry which is preliminary data.</text>
</comment>
<dbReference type="Pfam" id="PF08238">
    <property type="entry name" value="Sel1"/>
    <property type="match status" value="13"/>
</dbReference>
<dbReference type="InterPro" id="IPR050767">
    <property type="entry name" value="Sel1_AlgK"/>
</dbReference>
<dbReference type="RefSeq" id="WP_263722592.1">
    <property type="nucleotide sequence ID" value="NZ_JAOWLA010000015.1"/>
</dbReference>
<dbReference type="SMART" id="SM00671">
    <property type="entry name" value="SEL1"/>
    <property type="match status" value="12"/>
</dbReference>
<proteinExistence type="predicted"/>
<dbReference type="EMBL" id="JAOWLA010000015">
    <property type="protein sequence ID" value="MCV2866060.1"/>
    <property type="molecule type" value="Genomic_DNA"/>
</dbReference>
<dbReference type="Gene3D" id="1.25.40.10">
    <property type="entry name" value="Tetratricopeptide repeat domain"/>
    <property type="match status" value="3"/>
</dbReference>
<reference evidence="1 2" key="1">
    <citation type="submission" date="2022-10" db="EMBL/GenBank/DDBJ databases">
        <title>Defluviimonas sp. nov., isolated from ocean surface water.</title>
        <authorList>
            <person name="He W."/>
            <person name="Wang L."/>
            <person name="Zhang D.-F."/>
        </authorList>
    </citation>
    <scope>NUCLEOTIDE SEQUENCE [LARGE SCALE GENOMIC DNA]</scope>
    <source>
        <strain evidence="1 2">WL0075</strain>
    </source>
</reference>
<gene>
    <name evidence="1" type="ORF">OE647_15155</name>
</gene>
<organism evidence="1 2">
    <name type="scientific">Albidovulum sediminicola</name>
    <dbReference type="NCBI Taxonomy" id="2984331"/>
    <lineage>
        <taxon>Bacteria</taxon>
        <taxon>Pseudomonadati</taxon>
        <taxon>Pseudomonadota</taxon>
        <taxon>Alphaproteobacteria</taxon>
        <taxon>Rhodobacterales</taxon>
        <taxon>Paracoccaceae</taxon>
        <taxon>Albidovulum</taxon>
    </lineage>
</organism>
<dbReference type="PANTHER" id="PTHR11102:SF160">
    <property type="entry name" value="ERAD-ASSOCIATED E3 UBIQUITIN-PROTEIN LIGASE COMPONENT HRD3"/>
    <property type="match status" value="1"/>
</dbReference>
<evidence type="ECO:0000313" key="1">
    <source>
        <dbReference type="EMBL" id="MCV2866060.1"/>
    </source>
</evidence>
<evidence type="ECO:0000313" key="2">
    <source>
        <dbReference type="Proteomes" id="UP001652503"/>
    </source>
</evidence>
<dbReference type="InterPro" id="IPR006597">
    <property type="entry name" value="Sel1-like"/>
</dbReference>
<evidence type="ECO:0008006" key="3">
    <source>
        <dbReference type="Google" id="ProtNLM"/>
    </source>
</evidence>
<dbReference type="PANTHER" id="PTHR11102">
    <property type="entry name" value="SEL-1-LIKE PROTEIN"/>
    <property type="match status" value="1"/>
</dbReference>
<keyword evidence="2" id="KW-1185">Reference proteome</keyword>
<dbReference type="PROSITE" id="PS51257">
    <property type="entry name" value="PROKAR_LIPOPROTEIN"/>
    <property type="match status" value="1"/>
</dbReference>
<protein>
    <recommendedName>
        <fullName evidence="3">Sel1 repeat family protein</fullName>
    </recommendedName>
</protein>
<name>A0ABT2Z4R7_9RHOB</name>
<dbReference type="SUPFAM" id="SSF81901">
    <property type="entry name" value="HCP-like"/>
    <property type="match status" value="4"/>
</dbReference>
<dbReference type="Proteomes" id="UP001652503">
    <property type="component" value="Unassembled WGS sequence"/>
</dbReference>
<dbReference type="InterPro" id="IPR011990">
    <property type="entry name" value="TPR-like_helical_dom_sf"/>
</dbReference>